<dbReference type="GO" id="GO:0003677">
    <property type="term" value="F:DNA binding"/>
    <property type="evidence" value="ECO:0007669"/>
    <property type="project" value="UniProtKB-KW"/>
</dbReference>
<feature type="domain" description="Transcriptional regulator DauR-like HTH" evidence="2">
    <location>
        <begin position="167"/>
        <end position="212"/>
    </location>
</feature>
<keyword evidence="4" id="KW-1185">Reference proteome</keyword>
<reference evidence="3 4" key="1">
    <citation type="submission" date="2017-04" db="EMBL/GenBank/DDBJ databases">
        <authorList>
            <person name="Afonso C.L."/>
            <person name="Miller P.J."/>
            <person name="Scott M.A."/>
            <person name="Spackman E."/>
            <person name="Goraichik I."/>
            <person name="Dimitrov K.M."/>
            <person name="Suarez D.L."/>
            <person name="Swayne D.E."/>
        </authorList>
    </citation>
    <scope>NUCLEOTIDE SEQUENCE [LARGE SCALE GENOMIC DNA]</scope>
    <source>
        <strain evidence="3 4">LMG26642</strain>
    </source>
</reference>
<evidence type="ECO:0000313" key="4">
    <source>
        <dbReference type="Proteomes" id="UP000193435"/>
    </source>
</evidence>
<proteinExistence type="predicted"/>
<protein>
    <submittedName>
        <fullName evidence="3">Predicted transcriptional regulator YheO, contains PAS and DNA-binding HTH domains</fullName>
    </submittedName>
</protein>
<dbReference type="Proteomes" id="UP000193435">
    <property type="component" value="Unassembled WGS sequence"/>
</dbReference>
<name>A0A1X7N874_9LACT</name>
<evidence type="ECO:0000259" key="2">
    <source>
        <dbReference type="Pfam" id="PF13309"/>
    </source>
</evidence>
<dbReference type="InterPro" id="IPR039445">
    <property type="entry name" value="DauR-like_HTH"/>
</dbReference>
<dbReference type="Pfam" id="PF08348">
    <property type="entry name" value="PAS_6"/>
    <property type="match status" value="1"/>
</dbReference>
<dbReference type="Pfam" id="PF13309">
    <property type="entry name" value="HTH_22"/>
    <property type="match status" value="1"/>
</dbReference>
<accession>A0A1X7N874</accession>
<feature type="domain" description="YheO-like" evidence="1">
    <location>
        <begin position="6"/>
        <end position="118"/>
    </location>
</feature>
<dbReference type="OrthoDB" id="9796595at2"/>
<organism evidence="3 4">
    <name type="scientific">Carnobacterium iners</name>
    <dbReference type="NCBI Taxonomy" id="1073423"/>
    <lineage>
        <taxon>Bacteria</taxon>
        <taxon>Bacillati</taxon>
        <taxon>Bacillota</taxon>
        <taxon>Bacilli</taxon>
        <taxon>Lactobacillales</taxon>
        <taxon>Carnobacteriaceae</taxon>
        <taxon>Carnobacterium</taxon>
    </lineage>
</organism>
<keyword evidence="3" id="KW-0238">DNA-binding</keyword>
<gene>
    <name evidence="3" type="ORF">SAMN04488700_1491</name>
</gene>
<sequence length="221" mass="24903">MEKEIIEQYKKIVYYFGELLGPTYEVILHVLTSEKESYIGAIANGELSGRSLTNPLTDFALNLIEDKVYLEKEFITGYKGTMSNGKEFRSSTLFIKDSDGKLTGLLCINFDIDQYKYIAKDILGLAQIILPLNDLTAEHTNPYIENFSNSVRDIVLTVIDSKLLSPDVKLSQNQKIEIIEILEEKGVFQIKGAVVEVAATLTISEASVYRYLQAVMRKKEA</sequence>
<dbReference type="InterPro" id="IPR039446">
    <property type="entry name" value="DauR-like"/>
</dbReference>
<dbReference type="PANTHER" id="PTHR35568">
    <property type="entry name" value="TRANSCRIPTIONAL REGULATOR DAUR"/>
    <property type="match status" value="1"/>
</dbReference>
<dbReference type="AlphaFoldDB" id="A0A1X7N874"/>
<evidence type="ECO:0000259" key="1">
    <source>
        <dbReference type="Pfam" id="PF08348"/>
    </source>
</evidence>
<dbReference type="EMBL" id="FXBJ01000002">
    <property type="protein sequence ID" value="SMH33120.1"/>
    <property type="molecule type" value="Genomic_DNA"/>
</dbReference>
<dbReference type="RefSeq" id="WP_085559642.1">
    <property type="nucleotide sequence ID" value="NZ_FOAH01000004.1"/>
</dbReference>
<dbReference type="STRING" id="1073423.SAMN04488700_1491"/>
<dbReference type="PANTHER" id="PTHR35568:SF1">
    <property type="entry name" value="TRANSCRIPTIONAL REGULATOR DAUR"/>
    <property type="match status" value="1"/>
</dbReference>
<evidence type="ECO:0000313" key="3">
    <source>
        <dbReference type="EMBL" id="SMH33120.1"/>
    </source>
</evidence>
<dbReference type="InterPro" id="IPR013559">
    <property type="entry name" value="YheO"/>
</dbReference>